<proteinExistence type="predicted"/>
<gene>
    <name evidence="6" type="ORF">ADN01_10040</name>
    <name evidence="5" type="ORF">LSAC_03427</name>
</gene>
<dbReference type="PROSITE" id="PS50995">
    <property type="entry name" value="HTH_MARR_2"/>
    <property type="match status" value="1"/>
</dbReference>
<keyword evidence="3" id="KW-0804">Transcription</keyword>
<evidence type="ECO:0000313" key="7">
    <source>
        <dbReference type="Proteomes" id="UP000050501"/>
    </source>
</evidence>
<dbReference type="GO" id="GO:0003700">
    <property type="term" value="F:DNA-binding transcription factor activity"/>
    <property type="evidence" value="ECO:0007669"/>
    <property type="project" value="InterPro"/>
</dbReference>
<dbReference type="EMBL" id="DF967975">
    <property type="protein sequence ID" value="GAP19523.1"/>
    <property type="molecule type" value="Genomic_DNA"/>
</dbReference>
<dbReference type="SMART" id="SM00347">
    <property type="entry name" value="HTH_MARR"/>
    <property type="match status" value="1"/>
</dbReference>
<dbReference type="InterPro" id="IPR011991">
    <property type="entry name" value="ArsR-like_HTH"/>
</dbReference>
<dbReference type="RefSeq" id="WP_062419793.1">
    <property type="nucleotide sequence ID" value="NZ_BBXZ01000180.1"/>
</dbReference>
<dbReference type="SUPFAM" id="SSF46785">
    <property type="entry name" value="Winged helix' DNA-binding domain"/>
    <property type="match status" value="1"/>
</dbReference>
<dbReference type="InterPro" id="IPR036390">
    <property type="entry name" value="WH_DNA-bd_sf"/>
</dbReference>
<dbReference type="GO" id="GO:0003677">
    <property type="term" value="F:DNA binding"/>
    <property type="evidence" value="ECO:0007669"/>
    <property type="project" value="UniProtKB-KW"/>
</dbReference>
<dbReference type="Gene3D" id="1.10.10.10">
    <property type="entry name" value="Winged helix-like DNA-binding domain superfamily/Winged helix DNA-binding domain"/>
    <property type="match status" value="1"/>
</dbReference>
<dbReference type="OrthoDB" id="160755at2"/>
<dbReference type="PRINTS" id="PR00598">
    <property type="entry name" value="HTHMARR"/>
</dbReference>
<evidence type="ECO:0000256" key="1">
    <source>
        <dbReference type="ARBA" id="ARBA00023015"/>
    </source>
</evidence>
<dbReference type="Pfam" id="PF01047">
    <property type="entry name" value="MarR"/>
    <property type="match status" value="1"/>
</dbReference>
<evidence type="ECO:0000313" key="6">
    <source>
        <dbReference type="EMBL" id="KPL81652.1"/>
    </source>
</evidence>
<dbReference type="Proteomes" id="UP000050501">
    <property type="component" value="Unassembled WGS sequence"/>
</dbReference>
<dbReference type="STRING" id="229921.ADN01_10040"/>
<dbReference type="InterPro" id="IPR036388">
    <property type="entry name" value="WH-like_DNA-bd_sf"/>
</dbReference>
<keyword evidence="7" id="KW-1185">Reference proteome</keyword>
<dbReference type="PANTHER" id="PTHR42756">
    <property type="entry name" value="TRANSCRIPTIONAL REGULATOR, MARR"/>
    <property type="match status" value="1"/>
</dbReference>
<dbReference type="AlphaFoldDB" id="A0A0N0RD77"/>
<evidence type="ECO:0000256" key="3">
    <source>
        <dbReference type="ARBA" id="ARBA00023163"/>
    </source>
</evidence>
<keyword evidence="1" id="KW-0805">Transcription regulation</keyword>
<evidence type="ECO:0000313" key="5">
    <source>
        <dbReference type="EMBL" id="GAP19523.1"/>
    </source>
</evidence>
<sequence>MYDIRDVWQRAHQMLRSARKIINEELRPLNLSSAEGNILLHLFTQGQGELGQEQLVEQLDISKPAVSRALDSLEQKGYVLRQEDPSDRRVHRVRLTERARTVGPQIERAYNQLYAAAMQGISQEELAAFLHLFTRMSENFTRAQKNQNKEDRDAA</sequence>
<name>A0A0N0RD77_9CHLR</name>
<evidence type="ECO:0000256" key="2">
    <source>
        <dbReference type="ARBA" id="ARBA00023125"/>
    </source>
</evidence>
<reference evidence="6 7" key="2">
    <citation type="submission" date="2015-07" db="EMBL/GenBank/DDBJ databases">
        <title>Genome sequence of Levilinea saccharolytica DSM 16555.</title>
        <authorList>
            <person name="Hemp J."/>
            <person name="Ward L.M."/>
            <person name="Pace L.A."/>
            <person name="Fischer W.W."/>
        </authorList>
    </citation>
    <scope>NUCLEOTIDE SEQUENCE [LARGE SCALE GENOMIC DNA]</scope>
    <source>
        <strain evidence="6 7">KIBI-1</strain>
    </source>
</reference>
<dbReference type="InterPro" id="IPR000835">
    <property type="entry name" value="HTH_MarR-typ"/>
</dbReference>
<keyword evidence="2" id="KW-0238">DNA-binding</keyword>
<reference evidence="5" key="1">
    <citation type="journal article" date="2015" name="Genome Announc.">
        <title>Draft Genome Sequences of Anaerolinea thermolimosa IMO-1, Bellilinea caldifistulae GOMI-1, Leptolinea tardivitalis YMTK-2, Levilinea saccharolytica KIBI-1, Longilinea arvoryzae KOME-1, Previously Described as Members of the Class Anaerolineae (Chloroflexi).</title>
        <authorList>
            <person name="Matsuura N."/>
            <person name="Tourlousse M.D."/>
            <person name="Ohashi A."/>
            <person name="Hugenholtz P."/>
            <person name="Sekiguchi Y."/>
        </authorList>
    </citation>
    <scope>NUCLEOTIDE SEQUENCE</scope>
    <source>
        <strain evidence="5">KIBI-1</strain>
    </source>
</reference>
<evidence type="ECO:0000259" key="4">
    <source>
        <dbReference type="PROSITE" id="PS50995"/>
    </source>
</evidence>
<dbReference type="PANTHER" id="PTHR42756:SF1">
    <property type="entry name" value="TRANSCRIPTIONAL REPRESSOR OF EMRAB OPERON"/>
    <property type="match status" value="1"/>
</dbReference>
<organism evidence="5">
    <name type="scientific">Levilinea saccharolytica</name>
    <dbReference type="NCBI Taxonomy" id="229921"/>
    <lineage>
        <taxon>Bacteria</taxon>
        <taxon>Bacillati</taxon>
        <taxon>Chloroflexota</taxon>
        <taxon>Anaerolineae</taxon>
        <taxon>Anaerolineales</taxon>
        <taxon>Anaerolineaceae</taxon>
        <taxon>Levilinea</taxon>
    </lineage>
</organism>
<dbReference type="PROSITE" id="PS01117">
    <property type="entry name" value="HTH_MARR_1"/>
    <property type="match status" value="1"/>
</dbReference>
<dbReference type="CDD" id="cd00090">
    <property type="entry name" value="HTH_ARSR"/>
    <property type="match status" value="1"/>
</dbReference>
<accession>A0A0N0RD77</accession>
<feature type="domain" description="HTH marR-type" evidence="4">
    <location>
        <begin position="1"/>
        <end position="138"/>
    </location>
</feature>
<dbReference type="EMBL" id="LGCM01000037">
    <property type="protein sequence ID" value="KPL81652.1"/>
    <property type="molecule type" value="Genomic_DNA"/>
</dbReference>
<protein>
    <submittedName>
        <fullName evidence="5">Transcriptional regulator</fullName>
    </submittedName>
</protein>
<dbReference type="InterPro" id="IPR023187">
    <property type="entry name" value="Tscrpt_reg_MarR-type_CS"/>
</dbReference>